<dbReference type="OrthoDB" id="8177873at2759"/>
<dbReference type="SUPFAM" id="SSF52540">
    <property type="entry name" value="P-loop containing nucleoside triphosphate hydrolases"/>
    <property type="match status" value="2"/>
</dbReference>
<protein>
    <submittedName>
        <fullName evidence="1">Uncharacterized protein</fullName>
    </submittedName>
</protein>
<sequence>MGANDIRQWNQAAEEYVGQHYPEAYSKGYSLPEGFILKNKDFNELKRKAHKGKEAEFPLNHLSVAMVFNKLKDALKDIPSLTIADYAFTDTLLKGINSKQKNEFIKNFGVTKEDLISGDHDVFGIGISGSNVIGIFFQVKATTFMKNSKSILDSLSKATRQIKQDFNIFCTMCSEFITSNVKLAGFAAFPMLSKFQLQEVVRCRDCRTRILTSEDLDDPTSFRSFLDTHGIVLEKSWNQDSTCPVMKTFKNIFDLYVCAASTVELPRNPAQLFTKCDDQMKKMLIILTPQQRELVREESKIIFIWGGPGTGKTVVLKERALQLAEKGEVLLMNLPGGLLTEEFRLYFQGNVAIQIFDGREEGLDNDFGRWKSFLQKRGEGKHILIDEVPITFGLHGIITPESLSRHWCEEEYEIYIVTVCVSRPIFIVVDDEERKNTFVHILASFYPTIPFLFHMKSELHGRSTAEGSSPVIIVTEEEMMGCYITDVIMVMDFPLSQWRNYIRLIATTGENKIIVIEEEELTTGRFSPIKEIPGWNIEKANIVEASLMEMLEKAWEENNEKSIPDPNKQDFPLANFPEIYIDCGRRGEEQKDVEKMLGSCLSGIFGCPASGKSRRVDLLIDRVIQRRGHVLLLHSGSKLSQEAYRQRWSDKGTVGIDAYDFNSYSRQERSLQNIFVYMKVKEAHTKWMEKKNEKDGVGPFVIIAEDFELVKDFEETINILKRMEVHLIIAFKSHSGEQRRISLRRAVEALKVNPDCTVIALSTQPTNVCLLRYIQRNETRIALKLEARNLYISSIPAAIVLGPPVQFINSCSRRHYGYICNGKNACGNSLTILPSLCLCVLQELVDEDQPYVLVSDENLLLSLQEKINEFLPNVHVKHSKDFRGCETSVVISVNVNDEWLLEVISRSRSRLIIIDNIPNHEDLWRIMTEKQSVVILDILYPKDDEAGPRTLLSLDDAEHFLRPVKQRFVKVVMHFRPLTVTPEVLSSSHVQLILLFNNLRGSLRLLWGKYFIRILEFSRGLSGPAMAAQHDPESSVFDCVPDRVRATIRIRPIELHLGICELYYDRLYEYEPAFVLKHKDDEADVTLVETFDNRQETIEIPSSGR</sequence>
<accession>A0A7R9A4X7</accession>
<organism evidence="1">
    <name type="scientific">Darwinula stevensoni</name>
    <dbReference type="NCBI Taxonomy" id="69355"/>
    <lineage>
        <taxon>Eukaryota</taxon>
        <taxon>Metazoa</taxon>
        <taxon>Ecdysozoa</taxon>
        <taxon>Arthropoda</taxon>
        <taxon>Crustacea</taxon>
        <taxon>Oligostraca</taxon>
        <taxon>Ostracoda</taxon>
        <taxon>Podocopa</taxon>
        <taxon>Podocopida</taxon>
        <taxon>Darwinulocopina</taxon>
        <taxon>Darwinuloidea</taxon>
        <taxon>Darwinulidae</taxon>
        <taxon>Darwinula</taxon>
    </lineage>
</organism>
<keyword evidence="2" id="KW-1185">Reference proteome</keyword>
<dbReference type="InterPro" id="IPR027417">
    <property type="entry name" value="P-loop_NTPase"/>
</dbReference>
<gene>
    <name evidence="1" type="ORF">DSTB1V02_LOCUS3366</name>
</gene>
<dbReference type="EMBL" id="LR899950">
    <property type="protein sequence ID" value="CAD7243442.1"/>
    <property type="molecule type" value="Genomic_DNA"/>
</dbReference>
<proteinExistence type="predicted"/>
<name>A0A7R9A4X7_9CRUS</name>
<dbReference type="Gene3D" id="3.40.50.300">
    <property type="entry name" value="P-loop containing nucleotide triphosphate hydrolases"/>
    <property type="match status" value="1"/>
</dbReference>
<dbReference type="AlphaFoldDB" id="A0A7R9A4X7"/>
<evidence type="ECO:0000313" key="1">
    <source>
        <dbReference type="EMBL" id="CAD7243442.1"/>
    </source>
</evidence>
<evidence type="ECO:0000313" key="2">
    <source>
        <dbReference type="Proteomes" id="UP000677054"/>
    </source>
</evidence>
<reference evidence="1" key="1">
    <citation type="submission" date="2020-11" db="EMBL/GenBank/DDBJ databases">
        <authorList>
            <person name="Tran Van P."/>
        </authorList>
    </citation>
    <scope>NUCLEOTIDE SEQUENCE</scope>
</reference>
<dbReference type="EMBL" id="CAJPEV010000433">
    <property type="protein sequence ID" value="CAG0885219.1"/>
    <property type="molecule type" value="Genomic_DNA"/>
</dbReference>
<dbReference type="Proteomes" id="UP000677054">
    <property type="component" value="Unassembled WGS sequence"/>
</dbReference>